<feature type="compositionally biased region" description="Polar residues" evidence="1">
    <location>
        <begin position="365"/>
        <end position="383"/>
    </location>
</feature>
<accession>A0A8H5F507</accession>
<evidence type="ECO:0000256" key="2">
    <source>
        <dbReference type="SAM" id="Phobius"/>
    </source>
</evidence>
<evidence type="ECO:0000313" key="5">
    <source>
        <dbReference type="Proteomes" id="UP000541558"/>
    </source>
</evidence>
<dbReference type="EMBL" id="JAACJK010000165">
    <property type="protein sequence ID" value="KAF5323939.1"/>
    <property type="molecule type" value="Genomic_DNA"/>
</dbReference>
<protein>
    <submittedName>
        <fullName evidence="4">Uncharacterized protein</fullName>
    </submittedName>
</protein>
<keyword evidence="5" id="KW-1185">Reference proteome</keyword>
<evidence type="ECO:0000313" key="4">
    <source>
        <dbReference type="EMBL" id="KAF5323939.1"/>
    </source>
</evidence>
<keyword evidence="2" id="KW-0812">Transmembrane</keyword>
<keyword evidence="2" id="KW-0472">Membrane</keyword>
<name>A0A8H5F507_9AGAR</name>
<evidence type="ECO:0000256" key="1">
    <source>
        <dbReference type="SAM" id="MobiDB-lite"/>
    </source>
</evidence>
<evidence type="ECO:0000256" key="3">
    <source>
        <dbReference type="SAM" id="SignalP"/>
    </source>
</evidence>
<reference evidence="4 5" key="1">
    <citation type="journal article" date="2020" name="ISME J.">
        <title>Uncovering the hidden diversity of litter-decomposition mechanisms in mushroom-forming fungi.</title>
        <authorList>
            <person name="Floudas D."/>
            <person name="Bentzer J."/>
            <person name="Ahren D."/>
            <person name="Johansson T."/>
            <person name="Persson P."/>
            <person name="Tunlid A."/>
        </authorList>
    </citation>
    <scope>NUCLEOTIDE SEQUENCE [LARGE SCALE GENOMIC DNA]</scope>
    <source>
        <strain evidence="4 5">CBS 175.51</strain>
    </source>
</reference>
<feature type="signal peptide" evidence="3">
    <location>
        <begin position="1"/>
        <end position="24"/>
    </location>
</feature>
<sequence length="443" mass="47218">MAGPQGRLVLLFSLFFSLVASVLSRRAKGIIEDNDNNSNPGYEISFLPAKNGHWNDESACSPGNAFCLAADPAQCHGSSWTATGLYGTGISRSIVINFIGDSISVFFTLVESGPSNYSTKCTFTLDGKPAQNGQYVHTPREDSTVRFAYQVNAFNTESGLKHGAHQLIIAVASSSQTPNYLNFDYAEYSYDDALVPAALATSPTVTTTVTATAMPTGANASHQGSVKPGTTSSNDGVFKAAIIGGSISGTLVVIAIVAFVMYRSRLRNQQAPSDRLTFGVPSTYAGSTRKLSIPFWPHKPADDDGASNVRNLTALPEKRASYGSSSQYSEKYEPELVSSPGLDTKQRRDRTSTASRGMLSPANALMQSFYPNSSKRGSNTTGKLSRLDGSLSSPTSNYPRHLSTFSDVRAQQTTDTGVTFSSSNVLPLQSPTSTSAGRSYYAV</sequence>
<dbReference type="Proteomes" id="UP000541558">
    <property type="component" value="Unassembled WGS sequence"/>
</dbReference>
<gene>
    <name evidence="4" type="ORF">D9611_008351</name>
</gene>
<proteinExistence type="predicted"/>
<organism evidence="4 5">
    <name type="scientific">Ephemerocybe angulata</name>
    <dbReference type="NCBI Taxonomy" id="980116"/>
    <lineage>
        <taxon>Eukaryota</taxon>
        <taxon>Fungi</taxon>
        <taxon>Dikarya</taxon>
        <taxon>Basidiomycota</taxon>
        <taxon>Agaricomycotina</taxon>
        <taxon>Agaricomycetes</taxon>
        <taxon>Agaricomycetidae</taxon>
        <taxon>Agaricales</taxon>
        <taxon>Agaricineae</taxon>
        <taxon>Psathyrellaceae</taxon>
        <taxon>Ephemerocybe</taxon>
    </lineage>
</organism>
<keyword evidence="3" id="KW-0732">Signal</keyword>
<keyword evidence="2" id="KW-1133">Transmembrane helix</keyword>
<feature type="region of interest" description="Disordered" evidence="1">
    <location>
        <begin position="317"/>
        <end position="400"/>
    </location>
</feature>
<dbReference type="OrthoDB" id="2948417at2759"/>
<comment type="caution">
    <text evidence="4">The sequence shown here is derived from an EMBL/GenBank/DDBJ whole genome shotgun (WGS) entry which is preliminary data.</text>
</comment>
<dbReference type="AlphaFoldDB" id="A0A8H5F507"/>
<feature type="compositionally biased region" description="Polar residues" evidence="1">
    <location>
        <begin position="390"/>
        <end position="400"/>
    </location>
</feature>
<feature type="transmembrane region" description="Helical" evidence="2">
    <location>
        <begin position="240"/>
        <end position="262"/>
    </location>
</feature>
<feature type="chain" id="PRO_5034585553" evidence="3">
    <location>
        <begin position="25"/>
        <end position="443"/>
    </location>
</feature>